<proteinExistence type="predicted"/>
<dbReference type="AlphaFoldDB" id="A0A8J6E4R4"/>
<keyword evidence="3" id="KW-1185">Reference proteome</keyword>
<evidence type="ECO:0000256" key="1">
    <source>
        <dbReference type="SAM" id="MobiDB-lite"/>
    </source>
</evidence>
<name>A0A8J6E4R4_9EUKA</name>
<gene>
    <name evidence="2" type="ORF">J8273_1186</name>
</gene>
<evidence type="ECO:0000313" key="3">
    <source>
        <dbReference type="Proteomes" id="UP000717585"/>
    </source>
</evidence>
<feature type="region of interest" description="Disordered" evidence="1">
    <location>
        <begin position="1"/>
        <end position="21"/>
    </location>
</feature>
<protein>
    <submittedName>
        <fullName evidence="2">Uncharacterized protein</fullName>
    </submittedName>
</protein>
<feature type="compositionally biased region" description="Polar residues" evidence="1">
    <location>
        <begin position="1"/>
        <end position="11"/>
    </location>
</feature>
<evidence type="ECO:0000313" key="2">
    <source>
        <dbReference type="EMBL" id="KAG9397271.1"/>
    </source>
</evidence>
<accession>A0A8J6E4R4</accession>
<organism evidence="2 3">
    <name type="scientific">Carpediemonas membranifera</name>
    <dbReference type="NCBI Taxonomy" id="201153"/>
    <lineage>
        <taxon>Eukaryota</taxon>
        <taxon>Metamonada</taxon>
        <taxon>Carpediemonas-like organisms</taxon>
        <taxon>Carpediemonas</taxon>
    </lineage>
</organism>
<dbReference type="EMBL" id="JAHDYR010000003">
    <property type="protein sequence ID" value="KAG9397271.1"/>
    <property type="molecule type" value="Genomic_DNA"/>
</dbReference>
<reference evidence="2" key="1">
    <citation type="submission" date="2021-05" db="EMBL/GenBank/DDBJ databases">
        <title>A free-living protist that lacks canonical eukaryotic 1 DNA replication and segregation systems.</title>
        <authorList>
            <person name="Salas-Leiva D.E."/>
            <person name="Tromer E.C."/>
            <person name="Curtis B.A."/>
            <person name="Jerlstrom-Hultqvist J."/>
            <person name="Kolisko M."/>
            <person name="Yi Z."/>
            <person name="Salas-Leiva J.S."/>
            <person name="Gallot-Lavallee L."/>
            <person name="Kops G.J.P.L."/>
            <person name="Archibald J.M."/>
            <person name="Simpson A.G.B."/>
            <person name="Roger A.J."/>
        </authorList>
    </citation>
    <scope>NUCLEOTIDE SEQUENCE</scope>
    <source>
        <strain evidence="2">BICM</strain>
    </source>
</reference>
<sequence>MSQNASDSSTAAPFVVKESEMTADEKKMHNAVAELVMAGKTVVPVSELLAKAKINEADLISLIYAKNEYSVRLTENGEAELTLSMFPSESKEMWGFLSQKLAQMV</sequence>
<comment type="caution">
    <text evidence="2">The sequence shown here is derived from an EMBL/GenBank/DDBJ whole genome shotgun (WGS) entry which is preliminary data.</text>
</comment>
<dbReference type="Proteomes" id="UP000717585">
    <property type="component" value="Unassembled WGS sequence"/>
</dbReference>